<feature type="transmembrane region" description="Helical" evidence="1">
    <location>
        <begin position="90"/>
        <end position="111"/>
    </location>
</feature>
<dbReference type="EMBL" id="BMKL01000001">
    <property type="protein sequence ID" value="GGD87331.1"/>
    <property type="molecule type" value="Genomic_DNA"/>
</dbReference>
<protein>
    <recommendedName>
        <fullName evidence="4">DUF983 domain-containing protein</fullName>
    </recommendedName>
</protein>
<reference evidence="3" key="1">
    <citation type="journal article" date="2019" name="Int. J. Syst. Evol. Microbiol.">
        <title>The Global Catalogue of Microorganisms (GCM) 10K type strain sequencing project: providing services to taxonomists for standard genome sequencing and annotation.</title>
        <authorList>
            <consortium name="The Broad Institute Genomics Platform"/>
            <consortium name="The Broad Institute Genome Sequencing Center for Infectious Disease"/>
            <person name="Wu L."/>
            <person name="Ma J."/>
        </authorList>
    </citation>
    <scope>NUCLEOTIDE SEQUENCE [LARGE SCALE GENOMIC DNA]</scope>
    <source>
        <strain evidence="3">CGMCC 1.15959</strain>
    </source>
</reference>
<keyword evidence="1" id="KW-1133">Transmembrane helix</keyword>
<keyword evidence="1" id="KW-0472">Membrane</keyword>
<dbReference type="Pfam" id="PF06170">
    <property type="entry name" value="DUF983"/>
    <property type="match status" value="1"/>
</dbReference>
<dbReference type="InterPro" id="IPR009325">
    <property type="entry name" value="DUF983"/>
</dbReference>
<proteinExistence type="predicted"/>
<gene>
    <name evidence="2" type="ORF">GCM10011515_03570</name>
</gene>
<accession>A0ABQ1RZG9</accession>
<dbReference type="Proteomes" id="UP000619041">
    <property type="component" value="Unassembled WGS sequence"/>
</dbReference>
<comment type="caution">
    <text evidence="2">The sequence shown here is derived from an EMBL/GenBank/DDBJ whole genome shotgun (WGS) entry which is preliminary data.</text>
</comment>
<keyword evidence="3" id="KW-1185">Reference proteome</keyword>
<sequence length="134" mass="14601">MHPVEPACETLPATFLQAARRAAAGRCPRCGCAELFRKWLKPVERCRACGQDWSLARADDIPAYIAILLTGHILAPLIIYLAGDLEMRPLVAGALVLPLATAMVIAGLQPIKGAVIAMQWWLGMQGFHKERRGS</sequence>
<evidence type="ECO:0000313" key="3">
    <source>
        <dbReference type="Proteomes" id="UP000619041"/>
    </source>
</evidence>
<feature type="transmembrane region" description="Helical" evidence="1">
    <location>
        <begin position="61"/>
        <end position="83"/>
    </location>
</feature>
<name>A0ABQ1RZG9_9SPHN</name>
<evidence type="ECO:0000256" key="1">
    <source>
        <dbReference type="SAM" id="Phobius"/>
    </source>
</evidence>
<organism evidence="2 3">
    <name type="scientific">Tsuneonella deserti</name>
    <dbReference type="NCBI Taxonomy" id="2035528"/>
    <lineage>
        <taxon>Bacteria</taxon>
        <taxon>Pseudomonadati</taxon>
        <taxon>Pseudomonadota</taxon>
        <taxon>Alphaproteobacteria</taxon>
        <taxon>Sphingomonadales</taxon>
        <taxon>Erythrobacteraceae</taxon>
        <taxon>Tsuneonella</taxon>
    </lineage>
</organism>
<evidence type="ECO:0000313" key="2">
    <source>
        <dbReference type="EMBL" id="GGD87331.1"/>
    </source>
</evidence>
<evidence type="ECO:0008006" key="4">
    <source>
        <dbReference type="Google" id="ProtNLM"/>
    </source>
</evidence>
<keyword evidence="1" id="KW-0812">Transmembrane</keyword>